<comment type="caution">
    <text evidence="1">The sequence shown here is derived from an EMBL/GenBank/DDBJ whole genome shotgun (WGS) entry which is preliminary data.</text>
</comment>
<sequence>MSKCDEELKTSDLFRRRSGSILINLQISQKTAQLRNKAADGFEIHICIVYSMNQRGREGKKRFCFDQYLNKKKIFRNKFRNSSYIEEQQEI</sequence>
<dbReference type="Proteomes" id="UP000683925">
    <property type="component" value="Unassembled WGS sequence"/>
</dbReference>
<proteinExistence type="predicted"/>
<evidence type="ECO:0000313" key="2">
    <source>
        <dbReference type="Proteomes" id="UP000683925"/>
    </source>
</evidence>
<protein>
    <submittedName>
        <fullName evidence="1">Uncharacterized protein</fullName>
    </submittedName>
</protein>
<reference evidence="1" key="1">
    <citation type="submission" date="2021-01" db="EMBL/GenBank/DDBJ databases">
        <authorList>
            <consortium name="Genoscope - CEA"/>
            <person name="William W."/>
        </authorList>
    </citation>
    <scope>NUCLEOTIDE SEQUENCE</scope>
</reference>
<dbReference type="AlphaFoldDB" id="A0A8S1U4Z9"/>
<organism evidence="1 2">
    <name type="scientific">Paramecium octaurelia</name>
    <dbReference type="NCBI Taxonomy" id="43137"/>
    <lineage>
        <taxon>Eukaryota</taxon>
        <taxon>Sar</taxon>
        <taxon>Alveolata</taxon>
        <taxon>Ciliophora</taxon>
        <taxon>Intramacronucleata</taxon>
        <taxon>Oligohymenophorea</taxon>
        <taxon>Peniculida</taxon>
        <taxon>Parameciidae</taxon>
        <taxon>Paramecium</taxon>
    </lineage>
</organism>
<dbReference type="EMBL" id="CAJJDP010000037">
    <property type="protein sequence ID" value="CAD8159744.1"/>
    <property type="molecule type" value="Genomic_DNA"/>
</dbReference>
<name>A0A8S1U4Z9_PAROT</name>
<evidence type="ECO:0000313" key="1">
    <source>
        <dbReference type="EMBL" id="CAD8159744.1"/>
    </source>
</evidence>
<accession>A0A8S1U4Z9</accession>
<keyword evidence="2" id="KW-1185">Reference proteome</keyword>
<gene>
    <name evidence="1" type="ORF">POCTA_138.1.T0370142</name>
</gene>